<dbReference type="STRING" id="4081.A0A3Q7FHI3"/>
<evidence type="ECO:0000256" key="1">
    <source>
        <dbReference type="ARBA" id="ARBA00004479"/>
    </source>
</evidence>
<reference evidence="7" key="1">
    <citation type="journal article" date="2012" name="Nature">
        <title>The tomato genome sequence provides insights into fleshy fruit evolution.</title>
        <authorList>
            <consortium name="Tomato Genome Consortium"/>
        </authorList>
    </citation>
    <scope>NUCLEOTIDE SEQUENCE [LARGE SCALE GENOMIC DNA]</scope>
    <source>
        <strain evidence="7">cv. Heinz 1706</strain>
    </source>
</reference>
<dbReference type="AlphaFoldDB" id="A0A3Q7FHI3"/>
<dbReference type="Pfam" id="PF13516">
    <property type="entry name" value="LRR_6"/>
    <property type="match status" value="1"/>
</dbReference>
<reference evidence="7" key="2">
    <citation type="submission" date="2019-01" db="UniProtKB">
        <authorList>
            <consortium name="EnsemblPlants"/>
        </authorList>
    </citation>
    <scope>IDENTIFICATION</scope>
    <source>
        <strain evidence="7">cv. Heinz 1706</strain>
    </source>
</reference>
<dbReference type="GO" id="GO:0016020">
    <property type="term" value="C:membrane"/>
    <property type="evidence" value="ECO:0007669"/>
    <property type="project" value="UniProtKB-SubCell"/>
</dbReference>
<evidence type="ECO:0000256" key="2">
    <source>
        <dbReference type="ARBA" id="ARBA00022692"/>
    </source>
</evidence>
<dbReference type="Proteomes" id="UP000004994">
    <property type="component" value="Chromosome 2"/>
</dbReference>
<proteinExistence type="predicted"/>
<accession>A0A3Q7FHI3</accession>
<evidence type="ECO:0000313" key="7">
    <source>
        <dbReference type="EnsemblPlants" id="Solyc02g031810.1.1.1"/>
    </source>
</evidence>
<dbReference type="PANTHER" id="PTHR48061:SF38">
    <property type="entry name" value="SERINE_THREONINE-PROTEIN KINASE BRI1"/>
    <property type="match status" value="1"/>
</dbReference>
<keyword evidence="2" id="KW-0812">Transmembrane</keyword>
<keyword evidence="5" id="KW-0472">Membrane</keyword>
<evidence type="ECO:0000256" key="6">
    <source>
        <dbReference type="ARBA" id="ARBA00023180"/>
    </source>
</evidence>
<dbReference type="PANTHER" id="PTHR48061">
    <property type="entry name" value="LEUCINE-RICH REPEAT RECEPTOR PROTEIN KINASE EMS1-LIKE-RELATED"/>
    <property type="match status" value="1"/>
</dbReference>
<dbReference type="InterPro" id="IPR032675">
    <property type="entry name" value="LRR_dom_sf"/>
</dbReference>
<evidence type="ECO:0000313" key="8">
    <source>
        <dbReference type="Proteomes" id="UP000004994"/>
    </source>
</evidence>
<dbReference type="Gramene" id="Solyc02g031810.1.1">
    <property type="protein sequence ID" value="Solyc02g031810.1.1.1"/>
    <property type="gene ID" value="Solyc02g031810.1"/>
</dbReference>
<dbReference type="InParanoid" id="A0A3Q7FHI3"/>
<dbReference type="Pfam" id="PF00560">
    <property type="entry name" value="LRR_1"/>
    <property type="match status" value="2"/>
</dbReference>
<evidence type="ECO:0000256" key="5">
    <source>
        <dbReference type="ARBA" id="ARBA00023136"/>
    </source>
</evidence>
<name>A0A3Q7FHI3_SOLLC</name>
<protein>
    <recommendedName>
        <fullName evidence="9">Leucine-rich repeat-containing N-terminal plant-type domain-containing protein</fullName>
    </recommendedName>
</protein>
<organism evidence="7">
    <name type="scientific">Solanum lycopersicum</name>
    <name type="common">Tomato</name>
    <name type="synonym">Lycopersicon esculentum</name>
    <dbReference type="NCBI Taxonomy" id="4081"/>
    <lineage>
        <taxon>Eukaryota</taxon>
        <taxon>Viridiplantae</taxon>
        <taxon>Streptophyta</taxon>
        <taxon>Embryophyta</taxon>
        <taxon>Tracheophyta</taxon>
        <taxon>Spermatophyta</taxon>
        <taxon>Magnoliopsida</taxon>
        <taxon>eudicotyledons</taxon>
        <taxon>Gunneridae</taxon>
        <taxon>Pentapetalae</taxon>
        <taxon>asterids</taxon>
        <taxon>lamiids</taxon>
        <taxon>Solanales</taxon>
        <taxon>Solanaceae</taxon>
        <taxon>Solanoideae</taxon>
        <taxon>Solaneae</taxon>
        <taxon>Solanum</taxon>
        <taxon>Solanum subgen. Lycopersicon</taxon>
    </lineage>
</organism>
<dbReference type="InterPro" id="IPR001611">
    <property type="entry name" value="Leu-rich_rpt"/>
</dbReference>
<evidence type="ECO:0000256" key="4">
    <source>
        <dbReference type="ARBA" id="ARBA00022989"/>
    </source>
</evidence>
<dbReference type="SUPFAM" id="SSF52058">
    <property type="entry name" value="L domain-like"/>
    <property type="match status" value="1"/>
</dbReference>
<dbReference type="EnsemblPlants" id="Solyc02g031810.1.1">
    <property type="protein sequence ID" value="Solyc02g031810.1.1.1"/>
    <property type="gene ID" value="Solyc02g031810.1"/>
</dbReference>
<dbReference type="InterPro" id="IPR046956">
    <property type="entry name" value="RLP23-like"/>
</dbReference>
<keyword evidence="6" id="KW-0325">Glycoprotein</keyword>
<sequence>MNLTNLYRLDLSSNNITVDAGTSITFPCLAILDLSSCELKNFPCLLTNVKNLSCLDISNNKIRGQIPKWFSNMRCDALRFLNLSYNSLKGI</sequence>
<dbReference type="PaxDb" id="4081-Solyc02g031810.1.1"/>
<dbReference type="Gene3D" id="3.80.10.10">
    <property type="entry name" value="Ribonuclease Inhibitor"/>
    <property type="match status" value="1"/>
</dbReference>
<keyword evidence="4" id="KW-1133">Transmembrane helix</keyword>
<evidence type="ECO:0000256" key="3">
    <source>
        <dbReference type="ARBA" id="ARBA00022729"/>
    </source>
</evidence>
<keyword evidence="3" id="KW-0732">Signal</keyword>
<comment type="subcellular location">
    <subcellularLocation>
        <location evidence="1">Membrane</location>
        <topology evidence="1">Single-pass type I membrane protein</topology>
    </subcellularLocation>
</comment>
<keyword evidence="8" id="KW-1185">Reference proteome</keyword>
<evidence type="ECO:0008006" key="9">
    <source>
        <dbReference type="Google" id="ProtNLM"/>
    </source>
</evidence>